<dbReference type="PRINTS" id="PR00364">
    <property type="entry name" value="DISEASERSIST"/>
</dbReference>
<evidence type="ECO:0000313" key="11">
    <source>
        <dbReference type="Proteomes" id="UP000181942"/>
    </source>
</evidence>
<dbReference type="SUPFAM" id="SSF46894">
    <property type="entry name" value="C-terminal effector domain of the bipartite response regulators"/>
    <property type="match status" value="1"/>
</dbReference>
<dbReference type="InterPro" id="IPR002182">
    <property type="entry name" value="NB-ARC"/>
</dbReference>
<dbReference type="InterPro" id="IPR036388">
    <property type="entry name" value="WH-like_DNA-bd_sf"/>
</dbReference>
<proteinExistence type="inferred from homology"/>
<feature type="domain" description="OmpR/PhoB-type" evidence="9">
    <location>
        <begin position="1"/>
        <end position="98"/>
    </location>
</feature>
<evidence type="ECO:0000256" key="7">
    <source>
        <dbReference type="PROSITE-ProRule" id="PRU01091"/>
    </source>
</evidence>
<evidence type="ECO:0000256" key="2">
    <source>
        <dbReference type="ARBA" id="ARBA00023012"/>
    </source>
</evidence>
<dbReference type="GO" id="GO:0003677">
    <property type="term" value="F:DNA binding"/>
    <property type="evidence" value="ECO:0007669"/>
    <property type="project" value="UniProtKB-UniRule"/>
</dbReference>
<dbReference type="InterPro" id="IPR051677">
    <property type="entry name" value="AfsR-DnrI-RedD_regulator"/>
</dbReference>
<keyword evidence="3" id="KW-0805">Transcription regulation</keyword>
<dbReference type="Pfam" id="PF03704">
    <property type="entry name" value="BTAD"/>
    <property type="match status" value="1"/>
</dbReference>
<evidence type="ECO:0000256" key="1">
    <source>
        <dbReference type="ARBA" id="ARBA00005820"/>
    </source>
</evidence>
<dbReference type="Pfam" id="PF00486">
    <property type="entry name" value="Trans_reg_C"/>
    <property type="match status" value="1"/>
</dbReference>
<comment type="similarity">
    <text evidence="1">Belongs to the AfsR/DnrI/RedD regulatory family.</text>
</comment>
<keyword evidence="5" id="KW-0804">Transcription</keyword>
<dbReference type="SMART" id="SM01043">
    <property type="entry name" value="BTAD"/>
    <property type="match status" value="1"/>
</dbReference>
<dbReference type="InterPro" id="IPR019734">
    <property type="entry name" value="TPR_rpt"/>
</dbReference>
<dbReference type="InterPro" id="IPR027417">
    <property type="entry name" value="P-loop_NTPase"/>
</dbReference>
<dbReference type="Pfam" id="PF13424">
    <property type="entry name" value="TPR_12"/>
    <property type="match status" value="2"/>
</dbReference>
<dbReference type="Gene3D" id="1.10.10.10">
    <property type="entry name" value="Winged helix-like DNA-binding domain superfamily/Winged helix DNA-binding domain"/>
    <property type="match status" value="1"/>
</dbReference>
<dbReference type="EMBL" id="FONR01000010">
    <property type="protein sequence ID" value="SFF64534.1"/>
    <property type="molecule type" value="Genomic_DNA"/>
</dbReference>
<dbReference type="GO" id="GO:0006355">
    <property type="term" value="P:regulation of DNA-templated transcription"/>
    <property type="evidence" value="ECO:0007669"/>
    <property type="project" value="InterPro"/>
</dbReference>
<dbReference type="Pfam" id="PF00931">
    <property type="entry name" value="NB-ARC"/>
    <property type="match status" value="1"/>
</dbReference>
<evidence type="ECO:0000256" key="5">
    <source>
        <dbReference type="ARBA" id="ARBA00023163"/>
    </source>
</evidence>
<dbReference type="GO" id="GO:0000160">
    <property type="term" value="P:phosphorelay signal transduction system"/>
    <property type="evidence" value="ECO:0007669"/>
    <property type="project" value="UniProtKB-KW"/>
</dbReference>
<dbReference type="InterPro" id="IPR005158">
    <property type="entry name" value="BTAD"/>
</dbReference>
<organism evidence="10 11">
    <name type="scientific">Streptomyces mirabilis</name>
    <dbReference type="NCBI Taxonomy" id="68239"/>
    <lineage>
        <taxon>Bacteria</taxon>
        <taxon>Bacillati</taxon>
        <taxon>Actinomycetota</taxon>
        <taxon>Actinomycetes</taxon>
        <taxon>Kitasatosporales</taxon>
        <taxon>Streptomycetaceae</taxon>
        <taxon>Streptomyces</taxon>
    </lineage>
</organism>
<dbReference type="InterPro" id="IPR016032">
    <property type="entry name" value="Sig_transdc_resp-reg_C-effctor"/>
</dbReference>
<dbReference type="SMART" id="SM00862">
    <property type="entry name" value="Trans_reg_C"/>
    <property type="match status" value="1"/>
</dbReference>
<dbReference type="PANTHER" id="PTHR35807:SF1">
    <property type="entry name" value="TRANSCRIPTIONAL REGULATOR REDD"/>
    <property type="match status" value="1"/>
</dbReference>
<protein>
    <submittedName>
        <fullName evidence="10">DNA-binding transcriptional activator of the SARP family</fullName>
    </submittedName>
</protein>
<dbReference type="SMART" id="SM00028">
    <property type="entry name" value="TPR"/>
    <property type="match status" value="5"/>
</dbReference>
<dbReference type="SUPFAM" id="SSF52540">
    <property type="entry name" value="P-loop containing nucleoside triphosphate hydrolases"/>
    <property type="match status" value="1"/>
</dbReference>
<keyword evidence="6" id="KW-0802">TPR repeat</keyword>
<dbReference type="SUPFAM" id="SSF48452">
    <property type="entry name" value="TPR-like"/>
    <property type="match status" value="2"/>
</dbReference>
<accession>A0A1I2KC32</accession>
<feature type="region of interest" description="Disordered" evidence="8">
    <location>
        <begin position="261"/>
        <end position="284"/>
    </location>
</feature>
<dbReference type="Gene3D" id="1.25.40.10">
    <property type="entry name" value="Tetratricopeptide repeat domain"/>
    <property type="match status" value="2"/>
</dbReference>
<dbReference type="Gene3D" id="3.40.50.300">
    <property type="entry name" value="P-loop containing nucleotide triphosphate hydrolases"/>
    <property type="match status" value="1"/>
</dbReference>
<feature type="repeat" description="TPR" evidence="6">
    <location>
        <begin position="777"/>
        <end position="810"/>
    </location>
</feature>
<dbReference type="PANTHER" id="PTHR35807">
    <property type="entry name" value="TRANSCRIPTIONAL REGULATOR REDD-RELATED"/>
    <property type="match status" value="1"/>
</dbReference>
<keyword evidence="4 7" id="KW-0238">DNA-binding</keyword>
<evidence type="ECO:0000313" key="10">
    <source>
        <dbReference type="EMBL" id="SFF64534.1"/>
    </source>
</evidence>
<dbReference type="RefSeq" id="WP_256258424.1">
    <property type="nucleotide sequence ID" value="NZ_FONR01000010.1"/>
</dbReference>
<dbReference type="PROSITE" id="PS51755">
    <property type="entry name" value="OMPR_PHOB"/>
    <property type="match status" value="1"/>
</dbReference>
<dbReference type="InterPro" id="IPR001867">
    <property type="entry name" value="OmpR/PhoB-type_DNA-bd"/>
</dbReference>
<sequence>MTEELLYAVLGAVRAYRGDAELHLGPPQLRAMLAVLLLRPGHTASKTQLVDALWGPTPPSKATTTIRTYAWQLRRLLEPDRSTPSVLVSVGDGYRLVVPPSSLDVRQAETLTREAAQARASGRLEEASDRLVRALDLWQGETLAGVPGPFAMRQRDRLEELRIALLEERFDVDLALGRHRQVIPDLADLTAIHPLRERPYGLLMRALYGGGRQADALSVFSGVRKLLLEEQGIDPGPELTAVYRQVLENDPALSIAAVEEPAVPDEPKPAEPLPAAARDREPLPVPAQLPPLLPDFAGRTDAVSDMHTLLTTPGRRAPTVVAIAGMGGSGKTSLALFTAHGVRHAYPDGQLYADLRGADDNPAEPAGVLTGFLLSLGVAAEAVPETLEDRCKLFRSMLDGHRVLIVLDNARDASQVLDLMPGSVGCGVIITGRSRLFGLPVTKQLSIDTFRPEEALSLLGAVIGHERLDAEREQALELLRLCGFLPLAIRIVATRLASRPRWAIATLTARLANEQRRIEELRVGDVSIHAVFELGYRQLPPEQARAFRLLAVPGSLDFGLPVAAAALATDEETAEELLEALVDAAMLESPEPGRYRYHDLLRAFAQCAEPEHQDDTRQAFGRLLDYLLATACNAFAQAVPGDPVANSLGPLRSQGLHFGDVHTARSWITGEIGLVTAAALHTVGRRTEPYDGQLRTAVDLLIAVSPFCADVRFEGLRSAAPELAREAELRGDQRVLGRAQLLCCSIALQAARPSDTEEHARLAVTASRNTKDTVILRQALNNLGVAVMFLHRYDEAVECFDEAIALARVLGHRSGEAATTINAALARVRSGRAAEAIPACETTLVTLRSMGDLPGIAYALYVLALALHEHERFDDAIARYTECLAVCRSAGIRGREAHALYRLAETLRRTGRYDEAVRYATEAVARCEQIGAVRDHAYALMVLGRAEADRGGIDTARVQLDKAHELFTGLGLPDANDVSRILDHLPGGSAPTDEP</sequence>
<feature type="DNA-binding region" description="OmpR/PhoB-type" evidence="7">
    <location>
        <begin position="1"/>
        <end position="98"/>
    </location>
</feature>
<dbReference type="Proteomes" id="UP000181942">
    <property type="component" value="Unassembled WGS sequence"/>
</dbReference>
<gene>
    <name evidence="10" type="ORF">SAMN02787118_11013</name>
</gene>
<evidence type="ECO:0000259" key="9">
    <source>
        <dbReference type="PROSITE" id="PS51755"/>
    </source>
</evidence>
<evidence type="ECO:0000256" key="6">
    <source>
        <dbReference type="PROSITE-ProRule" id="PRU00339"/>
    </source>
</evidence>
<evidence type="ECO:0000256" key="3">
    <source>
        <dbReference type="ARBA" id="ARBA00023015"/>
    </source>
</evidence>
<evidence type="ECO:0000256" key="4">
    <source>
        <dbReference type="ARBA" id="ARBA00023125"/>
    </source>
</evidence>
<dbReference type="CDD" id="cd15831">
    <property type="entry name" value="BTAD"/>
    <property type="match status" value="1"/>
</dbReference>
<keyword evidence="2" id="KW-0902">Two-component regulatory system</keyword>
<dbReference type="GO" id="GO:0043531">
    <property type="term" value="F:ADP binding"/>
    <property type="evidence" value="ECO:0007669"/>
    <property type="project" value="InterPro"/>
</dbReference>
<dbReference type="AlphaFoldDB" id="A0A1I2KC32"/>
<evidence type="ECO:0000256" key="8">
    <source>
        <dbReference type="SAM" id="MobiDB-lite"/>
    </source>
</evidence>
<name>A0A1I2KC32_9ACTN</name>
<dbReference type="InterPro" id="IPR011990">
    <property type="entry name" value="TPR-like_helical_dom_sf"/>
</dbReference>
<reference evidence="10 11" key="1">
    <citation type="submission" date="2016-10" db="EMBL/GenBank/DDBJ databases">
        <authorList>
            <person name="de Groot N.N."/>
        </authorList>
    </citation>
    <scope>NUCLEOTIDE SEQUENCE [LARGE SCALE GENOMIC DNA]</scope>
    <source>
        <strain evidence="10 11">OK461</strain>
    </source>
</reference>
<dbReference type="PROSITE" id="PS50005">
    <property type="entry name" value="TPR"/>
    <property type="match status" value="1"/>
</dbReference>